<keyword evidence="3" id="KW-0547">Nucleotide-binding</keyword>
<dbReference type="SUPFAM" id="SSF52540">
    <property type="entry name" value="P-loop containing nucleoside triphosphate hydrolases"/>
    <property type="match status" value="1"/>
</dbReference>
<dbReference type="InterPro" id="IPR027417">
    <property type="entry name" value="P-loop_NTPase"/>
</dbReference>
<dbReference type="GO" id="GO:0016020">
    <property type="term" value="C:membrane"/>
    <property type="evidence" value="ECO:0007669"/>
    <property type="project" value="InterPro"/>
</dbReference>
<dbReference type="SMART" id="SM00382">
    <property type="entry name" value="AAA"/>
    <property type="match status" value="1"/>
</dbReference>
<dbReference type="GO" id="GO:0005524">
    <property type="term" value="F:ATP binding"/>
    <property type="evidence" value="ECO:0007669"/>
    <property type="project" value="UniProtKB-KW"/>
</dbReference>
<gene>
    <name evidence="6" type="ordered locus">HTH_0835</name>
</gene>
<evidence type="ECO:0000313" key="7">
    <source>
        <dbReference type="Proteomes" id="UP000002574"/>
    </source>
</evidence>
<accession>D3DHJ3</accession>
<dbReference type="PROSITE" id="PS50893">
    <property type="entry name" value="ABC_TRANSPORTER_2"/>
    <property type="match status" value="1"/>
</dbReference>
<evidence type="ECO:0000256" key="3">
    <source>
        <dbReference type="ARBA" id="ARBA00022741"/>
    </source>
</evidence>
<dbReference type="STRING" id="608538.HTH_0835"/>
<dbReference type="AlphaFoldDB" id="D3DHJ3"/>
<dbReference type="Pfam" id="PF00005">
    <property type="entry name" value="ABC_tran"/>
    <property type="match status" value="1"/>
</dbReference>
<dbReference type="InterPro" id="IPR015860">
    <property type="entry name" value="ABC_transpr_TagH-like"/>
</dbReference>
<evidence type="ECO:0000259" key="5">
    <source>
        <dbReference type="PROSITE" id="PS50893"/>
    </source>
</evidence>
<dbReference type="PANTHER" id="PTHR46743">
    <property type="entry name" value="TEICHOIC ACIDS EXPORT ATP-BINDING PROTEIN TAGH"/>
    <property type="match status" value="1"/>
</dbReference>
<evidence type="ECO:0000256" key="2">
    <source>
        <dbReference type="ARBA" id="ARBA00022448"/>
    </source>
</evidence>
<dbReference type="InterPro" id="IPR003593">
    <property type="entry name" value="AAA+_ATPase"/>
</dbReference>
<dbReference type="GO" id="GO:0140359">
    <property type="term" value="F:ABC-type transporter activity"/>
    <property type="evidence" value="ECO:0007669"/>
    <property type="project" value="InterPro"/>
</dbReference>
<name>D3DHJ3_HYDTT</name>
<dbReference type="CDD" id="cd10147">
    <property type="entry name" value="Wzt_C-like"/>
    <property type="match status" value="1"/>
</dbReference>
<dbReference type="KEGG" id="hth:HTH_0835"/>
<sequence>MDIIELKGVSKVYRVYKKPADRLKEILLRRSFSYEKVALKDINLKVRKGEALGIVGENGAGKSTLLSIISGVLEPTSGEVKVLGRVAAILELGAGFHPEFTGIENAYMYASLNGLSKGEIDKRLDFIAEFSELGDLLHQPIKTYSTGMVVRLAFSVMIALNPQVFIIDEALSVGDIHFQKKSFDKIKEFKESGGTLIFTTHSTYQITNVCDRAIWIKDGRIQMEGDPFSVVKEYEDYMREKDKIEQEHLQVQRANITHAYIEDFRLSHQEIRPGETLKAWIRIRSKRREKVVLAILFRRNDNELISVYSTKHEGVEIVVNESVNAVFSFPEFPLLHGKYFADAYLLDEAGAVIYDVKSLPFDVPKESVVDLGIFRIKASLELNPIGYSFSKL</sequence>
<protein>
    <submittedName>
        <fullName evidence="6">ABC transporter</fullName>
    </submittedName>
</protein>
<keyword evidence="7" id="KW-1185">Reference proteome</keyword>
<dbReference type="InterPro" id="IPR029439">
    <property type="entry name" value="Wzt_C"/>
</dbReference>
<dbReference type="InterPro" id="IPR003439">
    <property type="entry name" value="ABC_transporter-like_ATP-bd"/>
</dbReference>
<dbReference type="EMBL" id="AP011112">
    <property type="protein sequence ID" value="BAI69295.1"/>
    <property type="molecule type" value="Genomic_DNA"/>
</dbReference>
<keyword evidence="2" id="KW-0813">Transport</keyword>
<comment type="similarity">
    <text evidence="1">Belongs to the ABC transporter superfamily.</text>
</comment>
<dbReference type="GO" id="GO:0016887">
    <property type="term" value="F:ATP hydrolysis activity"/>
    <property type="evidence" value="ECO:0007669"/>
    <property type="project" value="InterPro"/>
</dbReference>
<dbReference type="PANTHER" id="PTHR46743:SF2">
    <property type="entry name" value="TEICHOIC ACIDS EXPORT ATP-BINDING PROTEIN TAGH"/>
    <property type="match status" value="1"/>
</dbReference>
<dbReference type="eggNOG" id="COG1134">
    <property type="taxonomic scope" value="Bacteria"/>
</dbReference>
<organism evidence="6 7">
    <name type="scientific">Hydrogenobacter thermophilus (strain DSM 6534 / IAM 12695 / TK-6)</name>
    <dbReference type="NCBI Taxonomy" id="608538"/>
    <lineage>
        <taxon>Bacteria</taxon>
        <taxon>Pseudomonadati</taxon>
        <taxon>Aquificota</taxon>
        <taxon>Aquificia</taxon>
        <taxon>Aquificales</taxon>
        <taxon>Aquificaceae</taxon>
        <taxon>Hydrogenobacter</taxon>
    </lineage>
</organism>
<evidence type="ECO:0000313" key="6">
    <source>
        <dbReference type="EMBL" id="BAI69295.1"/>
    </source>
</evidence>
<reference evidence="6 7" key="1">
    <citation type="journal article" date="2010" name="J. Bacteriol.">
        <title>Complete genome sequence of the thermophilic, obligately chemolithoautotrophic hydrogen-oxidizing bacterium Hydrogenobacter thermophilus TK-6.</title>
        <authorList>
            <person name="Arai H."/>
            <person name="Kanbe H."/>
            <person name="Ishii M."/>
            <person name="Igarashi Y."/>
        </authorList>
    </citation>
    <scope>NUCLEOTIDE SEQUENCE [LARGE SCALE GENOMIC DNA]</scope>
    <source>
        <strain evidence="7">DSM 6534 / IAM 12695 / TK-6 [Tokyo]</strain>
    </source>
</reference>
<dbReference type="KEGG" id="hte:Hydth_0835"/>
<evidence type="ECO:0000256" key="4">
    <source>
        <dbReference type="ARBA" id="ARBA00022840"/>
    </source>
</evidence>
<dbReference type="CDD" id="cd03220">
    <property type="entry name" value="ABC_KpsT_Wzt"/>
    <property type="match status" value="1"/>
</dbReference>
<dbReference type="Pfam" id="PF14524">
    <property type="entry name" value="Wzt_C"/>
    <property type="match status" value="1"/>
</dbReference>
<dbReference type="Gene3D" id="3.40.50.300">
    <property type="entry name" value="P-loop containing nucleotide triphosphate hydrolases"/>
    <property type="match status" value="1"/>
</dbReference>
<dbReference type="OrthoDB" id="9778870at2"/>
<dbReference type="InterPro" id="IPR050683">
    <property type="entry name" value="Bact_Polysacc_Export_ATP-bd"/>
</dbReference>
<keyword evidence="4" id="KW-0067">ATP-binding</keyword>
<dbReference type="RefSeq" id="WP_012963476.1">
    <property type="nucleotide sequence ID" value="NC_013799.1"/>
</dbReference>
<evidence type="ECO:0000256" key="1">
    <source>
        <dbReference type="ARBA" id="ARBA00005417"/>
    </source>
</evidence>
<proteinExistence type="inferred from homology"/>
<dbReference type="Proteomes" id="UP000002574">
    <property type="component" value="Chromosome"/>
</dbReference>
<feature type="domain" description="ABC transporter" evidence="5">
    <location>
        <begin position="23"/>
        <end position="243"/>
    </location>
</feature>